<sequence>MADKCPVTTSKNTVARALKKLRYTKPYPSPIPLLSEKNRISRLEWAEKNLSNDWQHAIFTDEASIWIARGRIRMWTKEGTERLRTTVKHTQKVNIWAAFSSVVTFPLCIFQEILTAALFVNILEGHLITQATVFHGSEWILVQDNDPKHSQTNQGMD</sequence>
<dbReference type="AlphaFoldDB" id="A0AAV7JS45"/>
<reference evidence="1 2" key="1">
    <citation type="journal article" date="2023" name="BMC Biol.">
        <title>The compact genome of the sponge Oopsacas minuta (Hexactinellida) is lacking key metazoan core genes.</title>
        <authorList>
            <person name="Santini S."/>
            <person name="Schenkelaars Q."/>
            <person name="Jourda C."/>
            <person name="Duchesne M."/>
            <person name="Belahbib H."/>
            <person name="Rocher C."/>
            <person name="Selva M."/>
            <person name="Riesgo A."/>
            <person name="Vervoort M."/>
            <person name="Leys S.P."/>
            <person name="Kodjabachian L."/>
            <person name="Le Bivic A."/>
            <person name="Borchiellini C."/>
            <person name="Claverie J.M."/>
            <person name="Renard E."/>
        </authorList>
    </citation>
    <scope>NUCLEOTIDE SEQUENCE [LARGE SCALE GENOMIC DNA]</scope>
    <source>
        <strain evidence="1">SPO-2</strain>
    </source>
</reference>
<evidence type="ECO:0000313" key="1">
    <source>
        <dbReference type="EMBL" id="KAI6651206.1"/>
    </source>
</evidence>
<dbReference type="GO" id="GO:0003676">
    <property type="term" value="F:nucleic acid binding"/>
    <property type="evidence" value="ECO:0007669"/>
    <property type="project" value="InterPro"/>
</dbReference>
<dbReference type="Gene3D" id="3.30.420.10">
    <property type="entry name" value="Ribonuclease H-like superfamily/Ribonuclease H"/>
    <property type="match status" value="1"/>
</dbReference>
<keyword evidence="2" id="KW-1185">Reference proteome</keyword>
<dbReference type="InterPro" id="IPR036397">
    <property type="entry name" value="RNaseH_sf"/>
</dbReference>
<dbReference type="EMBL" id="JAKMXF010000306">
    <property type="protein sequence ID" value="KAI6651206.1"/>
    <property type="molecule type" value="Genomic_DNA"/>
</dbReference>
<name>A0AAV7JS45_9METZ</name>
<organism evidence="1 2">
    <name type="scientific">Oopsacas minuta</name>
    <dbReference type="NCBI Taxonomy" id="111878"/>
    <lineage>
        <taxon>Eukaryota</taxon>
        <taxon>Metazoa</taxon>
        <taxon>Porifera</taxon>
        <taxon>Hexactinellida</taxon>
        <taxon>Hexasterophora</taxon>
        <taxon>Lyssacinosida</taxon>
        <taxon>Leucopsacidae</taxon>
        <taxon>Oopsacas</taxon>
    </lineage>
</organism>
<evidence type="ECO:0008006" key="3">
    <source>
        <dbReference type="Google" id="ProtNLM"/>
    </source>
</evidence>
<proteinExistence type="predicted"/>
<gene>
    <name evidence="1" type="ORF">LOD99_5353</name>
</gene>
<evidence type="ECO:0000313" key="2">
    <source>
        <dbReference type="Proteomes" id="UP001165289"/>
    </source>
</evidence>
<protein>
    <recommendedName>
        <fullName evidence="3">Transposase Tc1-like domain-containing protein</fullName>
    </recommendedName>
</protein>
<accession>A0AAV7JS45</accession>
<comment type="caution">
    <text evidence="1">The sequence shown here is derived from an EMBL/GenBank/DDBJ whole genome shotgun (WGS) entry which is preliminary data.</text>
</comment>
<dbReference type="Proteomes" id="UP001165289">
    <property type="component" value="Unassembled WGS sequence"/>
</dbReference>